<gene>
    <name evidence="1" type="ORF">GQ55_1G124400</name>
</gene>
<organism evidence="1 2">
    <name type="scientific">Panicum hallii var. hallii</name>
    <dbReference type="NCBI Taxonomy" id="1504633"/>
    <lineage>
        <taxon>Eukaryota</taxon>
        <taxon>Viridiplantae</taxon>
        <taxon>Streptophyta</taxon>
        <taxon>Embryophyta</taxon>
        <taxon>Tracheophyta</taxon>
        <taxon>Spermatophyta</taxon>
        <taxon>Magnoliopsida</taxon>
        <taxon>Liliopsida</taxon>
        <taxon>Poales</taxon>
        <taxon>Poaceae</taxon>
        <taxon>PACMAD clade</taxon>
        <taxon>Panicoideae</taxon>
        <taxon>Panicodae</taxon>
        <taxon>Paniceae</taxon>
        <taxon>Panicinae</taxon>
        <taxon>Panicum</taxon>
        <taxon>Panicum sect. Panicum</taxon>
    </lineage>
</organism>
<dbReference type="Proteomes" id="UP000244336">
    <property type="component" value="Chromosome 1"/>
</dbReference>
<protein>
    <submittedName>
        <fullName evidence="1">Uncharacterized protein</fullName>
    </submittedName>
</protein>
<keyword evidence="2" id="KW-1185">Reference proteome</keyword>
<evidence type="ECO:0000313" key="1">
    <source>
        <dbReference type="EMBL" id="PUZ75129.1"/>
    </source>
</evidence>
<evidence type="ECO:0000313" key="2">
    <source>
        <dbReference type="Proteomes" id="UP000244336"/>
    </source>
</evidence>
<reference evidence="1 2" key="1">
    <citation type="submission" date="2018-04" db="EMBL/GenBank/DDBJ databases">
        <title>WGS assembly of Panicum hallii var. hallii HAL2.</title>
        <authorList>
            <person name="Lovell J."/>
            <person name="Jenkins J."/>
            <person name="Lowry D."/>
            <person name="Mamidi S."/>
            <person name="Sreedasyam A."/>
            <person name="Weng X."/>
            <person name="Barry K."/>
            <person name="Bonette J."/>
            <person name="Campitelli B."/>
            <person name="Daum C."/>
            <person name="Gordon S."/>
            <person name="Gould B."/>
            <person name="Lipzen A."/>
            <person name="MacQueen A."/>
            <person name="Palacio-Mejia J."/>
            <person name="Plott C."/>
            <person name="Shakirov E."/>
            <person name="Shu S."/>
            <person name="Yoshinaga Y."/>
            <person name="Zane M."/>
            <person name="Rokhsar D."/>
            <person name="Grimwood J."/>
            <person name="Schmutz J."/>
            <person name="Juenger T."/>
        </authorList>
    </citation>
    <scope>NUCLEOTIDE SEQUENCE [LARGE SCALE GENOMIC DNA]</scope>
    <source>
        <strain evidence="2">cv. HAL2</strain>
    </source>
</reference>
<accession>A0A2T7F4Y0</accession>
<sequence length="74" mass="8645">MTLMIIFLYYHSELLNKESDGLLKRRTDEAPLSDLNLWHPMRLNYRISLNFLDACTLPSFVCLSTSVYTMCVLL</sequence>
<name>A0A2T7F4Y0_9POAL</name>
<proteinExistence type="predicted"/>
<dbReference type="Gramene" id="PUZ75129">
    <property type="protein sequence ID" value="PUZ75129"/>
    <property type="gene ID" value="GQ55_1G124400"/>
</dbReference>
<dbReference type="AlphaFoldDB" id="A0A2T7F4Y0"/>
<dbReference type="EMBL" id="CM009749">
    <property type="protein sequence ID" value="PUZ75129.1"/>
    <property type="molecule type" value="Genomic_DNA"/>
</dbReference>